<organism evidence="2 3">
    <name type="scientific">Pseudomonas putida</name>
    <name type="common">Arthrobacter siderocapsulatus</name>
    <dbReference type="NCBI Taxonomy" id="303"/>
    <lineage>
        <taxon>Bacteria</taxon>
        <taxon>Pseudomonadati</taxon>
        <taxon>Pseudomonadota</taxon>
        <taxon>Gammaproteobacteria</taxon>
        <taxon>Pseudomonadales</taxon>
        <taxon>Pseudomonadaceae</taxon>
        <taxon>Pseudomonas</taxon>
    </lineage>
</organism>
<accession>A0A3M8STZ9</accession>
<dbReference type="NCBIfam" id="TIGR03696">
    <property type="entry name" value="Rhs_assc_core"/>
    <property type="match status" value="1"/>
</dbReference>
<evidence type="ECO:0000256" key="1">
    <source>
        <dbReference type="SAM" id="MobiDB-lite"/>
    </source>
</evidence>
<evidence type="ECO:0000313" key="3">
    <source>
        <dbReference type="Proteomes" id="UP000278162"/>
    </source>
</evidence>
<evidence type="ECO:0000313" key="2">
    <source>
        <dbReference type="EMBL" id="RNF82956.1"/>
    </source>
</evidence>
<proteinExistence type="predicted"/>
<protein>
    <submittedName>
        <fullName evidence="2">RHS repeat-associated core domain-containing protein</fullName>
    </submittedName>
</protein>
<dbReference type="InterPro" id="IPR022385">
    <property type="entry name" value="Rhs_assc_core"/>
</dbReference>
<dbReference type="Proteomes" id="UP000278162">
    <property type="component" value="Unassembled WGS sequence"/>
</dbReference>
<name>A0A3M8STZ9_PSEPU</name>
<feature type="compositionally biased region" description="Polar residues" evidence="1">
    <location>
        <begin position="217"/>
        <end position="230"/>
    </location>
</feature>
<feature type="region of interest" description="Disordered" evidence="1">
    <location>
        <begin position="212"/>
        <end position="239"/>
    </location>
</feature>
<dbReference type="Gene3D" id="2.180.10.10">
    <property type="entry name" value="RHS repeat-associated core"/>
    <property type="match status" value="1"/>
</dbReference>
<gene>
    <name evidence="2" type="ORF">EFK07_24040</name>
</gene>
<comment type="caution">
    <text evidence="2">The sequence shown here is derived from an EMBL/GenBank/DDBJ whole genome shotgun (WGS) entry which is preliminary data.</text>
</comment>
<dbReference type="AlphaFoldDB" id="A0A3M8STZ9"/>
<reference evidence="2 3" key="1">
    <citation type="submission" date="2018-10" db="EMBL/GenBank/DDBJ databases">
        <title>An outbreak of IMP-63 producing strain in France.</title>
        <authorList>
            <person name="Bour M."/>
            <person name="Liapis E."/>
            <person name="Plesiat P."/>
        </authorList>
    </citation>
    <scope>NUCLEOTIDE SEQUENCE [LARGE SCALE GENOMIC DNA]</scope>
    <source>
        <strain evidence="2 3">12917</strain>
    </source>
</reference>
<sequence length="239" mass="25217">MSGSVFYGSHCRTHGAYDPYGAHPGNAAWVLAFNGERQDNFTGFYLLGNGRRAYSSASRRFLSADQLSPFSKGGINAYAYCLGDPVNRQDPSGAFSILSFLKSAIWLGSRIKAAWARPARLKVLAEAAQWTASIGGSLAFYGVPGGKELATAGSIVKVGLKGLSVGRSLKKQVENSSGPLMMDLAGADFSPFVGPTTASESPSPLELAEQIRAVSRPTHSSPRQGVTILQSPHGPVAPR</sequence>
<dbReference type="EMBL" id="RJAI01000068">
    <property type="protein sequence ID" value="RNF82956.1"/>
    <property type="molecule type" value="Genomic_DNA"/>
</dbReference>